<evidence type="ECO:0000313" key="1">
    <source>
        <dbReference type="EMBL" id="KAL3794074.1"/>
    </source>
</evidence>
<organism evidence="1 2">
    <name type="scientific">Stephanodiscus triporus</name>
    <dbReference type="NCBI Taxonomy" id="2934178"/>
    <lineage>
        <taxon>Eukaryota</taxon>
        <taxon>Sar</taxon>
        <taxon>Stramenopiles</taxon>
        <taxon>Ochrophyta</taxon>
        <taxon>Bacillariophyta</taxon>
        <taxon>Coscinodiscophyceae</taxon>
        <taxon>Thalassiosirophycidae</taxon>
        <taxon>Stephanodiscales</taxon>
        <taxon>Stephanodiscaceae</taxon>
        <taxon>Stephanodiscus</taxon>
    </lineage>
</organism>
<comment type="caution">
    <text evidence="1">The sequence shown here is derived from an EMBL/GenBank/DDBJ whole genome shotgun (WGS) entry which is preliminary data.</text>
</comment>
<dbReference type="AlphaFoldDB" id="A0ABD3Q2E5"/>
<evidence type="ECO:0000313" key="2">
    <source>
        <dbReference type="Proteomes" id="UP001530315"/>
    </source>
</evidence>
<keyword evidence="2" id="KW-1185">Reference proteome</keyword>
<dbReference type="EMBL" id="JALLAZ020000485">
    <property type="protein sequence ID" value="KAL3794074.1"/>
    <property type="molecule type" value="Genomic_DNA"/>
</dbReference>
<reference evidence="1 2" key="1">
    <citation type="submission" date="2024-10" db="EMBL/GenBank/DDBJ databases">
        <title>Updated reference genomes for cyclostephanoid diatoms.</title>
        <authorList>
            <person name="Roberts W.R."/>
            <person name="Alverson A.J."/>
        </authorList>
    </citation>
    <scope>NUCLEOTIDE SEQUENCE [LARGE SCALE GENOMIC DNA]</scope>
    <source>
        <strain evidence="1 2">AJA276-08</strain>
    </source>
</reference>
<protein>
    <recommendedName>
        <fullName evidence="3">Phospholipid scramblase</fullName>
    </recommendedName>
</protein>
<evidence type="ECO:0008006" key="3">
    <source>
        <dbReference type="Google" id="ProtNLM"/>
    </source>
</evidence>
<accession>A0ABD3Q2E5</accession>
<proteinExistence type="predicted"/>
<dbReference type="Proteomes" id="UP001530315">
    <property type="component" value="Unassembled WGS sequence"/>
</dbReference>
<gene>
    <name evidence="1" type="ORF">ACHAW5_006295</name>
</gene>
<name>A0ABD3Q2E5_9STRA</name>
<sequence>MRVFDHVFRVEGDEIHVPFLNCSSNCVMHRYVLWEGGGGHLLSSLFVSLSCKKIWVSSCRAYENGIYSTPKIPCPMPGWCVCVCCEGGGGGEFVPLPYA</sequence>